<evidence type="ECO:0000256" key="1">
    <source>
        <dbReference type="SAM" id="Coils"/>
    </source>
</evidence>
<organism evidence="4 5">
    <name type="scientific">Imhoffiella purpurea</name>
    <dbReference type="NCBI Taxonomy" id="1249627"/>
    <lineage>
        <taxon>Bacteria</taxon>
        <taxon>Pseudomonadati</taxon>
        <taxon>Pseudomonadota</taxon>
        <taxon>Gammaproteobacteria</taxon>
        <taxon>Chromatiales</taxon>
        <taxon>Chromatiaceae</taxon>
        <taxon>Imhoffiella</taxon>
    </lineage>
</organism>
<dbReference type="Proteomes" id="UP000019460">
    <property type="component" value="Unassembled WGS sequence"/>
</dbReference>
<proteinExistence type="predicted"/>
<dbReference type="EMBL" id="AONC01000033">
    <property type="protein sequence ID" value="EXJ14962.1"/>
    <property type="molecule type" value="Genomic_DNA"/>
</dbReference>
<dbReference type="eggNOG" id="COG1196">
    <property type="taxonomic scope" value="Bacteria"/>
</dbReference>
<sequence length="645" mass="72829">MNIRLTQLVVRTRQTIERIDFSKTVTFLYGPVGTGKSTVARLIDYCFGGDLERTPAIQQEFVSVVLGATLGEYECTLERGDEDTQSVRVTWSLGKEDIGSVNAPLSASEALLPDTEVYNLSDLLFHLCGVEPIKVLRRSRDPNSPLVRLSFRDIWRYCYLDQALLDSSFFRLDDPFRGRKSQDAMRFFTGLHSERLSQLQADYYRAISEKAGAREAVIQIREFMSRFGLGSELELTEGIEILESDLRAKQAQKQTLETERATDTHPTDEMKSELRELSLAVADLQEAIDTSQTILGEQEALKAELITAKLKAGRAEQAGQIFEDIDYSICPQCGSDLSMRPAVDDQCRLCGTPSAATDIRPGLDTEVIRRELNDRIDQISDSMNRKRQALERSERELQRLENTKRQLDRQLQDALQRYDSAFVEKIRIVDREIATLEERFQSLMRLQEMSRAIGELEERAGASQGIIDRLRFTIEEERSRLRSGDENARAIAEKFKAIMLDVGLPGVSDEDDVLLDPRDWKPVVVHAEQKWGFWETGSGGKKTLFNVCYALAVHEVAHERGMPVPSILIIDSPTKNISDDENPELVQSLYREIYRSATAVSGIGTQFLIIDSDLVEPTSELIGFSQKRMAGTRDAPSLISYYDGP</sequence>
<evidence type="ECO:0000313" key="4">
    <source>
        <dbReference type="EMBL" id="EXJ14962.1"/>
    </source>
</evidence>
<gene>
    <name evidence="4" type="ORF">D779_1972</name>
</gene>
<reference evidence="4 5" key="1">
    <citation type="submission" date="2012-11" db="EMBL/GenBank/DDBJ databases">
        <title>Genome assembly of Thiorhodococcus sp. AK35.</title>
        <authorList>
            <person name="Nupur N."/>
            <person name="Khatri I."/>
            <person name="Subramanian S."/>
            <person name="Pinnaka A."/>
        </authorList>
    </citation>
    <scope>NUCLEOTIDE SEQUENCE [LARGE SCALE GENOMIC DNA]</scope>
    <source>
        <strain evidence="4 5">AK35</strain>
    </source>
</reference>
<dbReference type="GO" id="GO:0016887">
    <property type="term" value="F:ATP hydrolysis activity"/>
    <property type="evidence" value="ECO:0007669"/>
    <property type="project" value="InterPro"/>
</dbReference>
<evidence type="ECO:0000259" key="3">
    <source>
        <dbReference type="Pfam" id="PF13476"/>
    </source>
</evidence>
<dbReference type="AlphaFoldDB" id="W9VFZ8"/>
<dbReference type="InterPro" id="IPR038729">
    <property type="entry name" value="Rad50/SbcC_AAA"/>
</dbReference>
<keyword evidence="1" id="KW-0175">Coiled coil</keyword>
<keyword evidence="5" id="KW-1185">Reference proteome</keyword>
<dbReference type="STRING" id="1249627.D779_1972"/>
<feature type="region of interest" description="Disordered" evidence="2">
    <location>
        <begin position="252"/>
        <end position="271"/>
    </location>
</feature>
<feature type="compositionally biased region" description="Basic and acidic residues" evidence="2">
    <location>
        <begin position="256"/>
        <end position="271"/>
    </location>
</feature>
<dbReference type="GO" id="GO:0006302">
    <property type="term" value="P:double-strand break repair"/>
    <property type="evidence" value="ECO:0007669"/>
    <property type="project" value="InterPro"/>
</dbReference>
<dbReference type="OrthoDB" id="103556at2"/>
<dbReference type="RefSeq" id="WP_157726376.1">
    <property type="nucleotide sequence ID" value="NZ_AONC01000033.1"/>
</dbReference>
<dbReference type="Pfam" id="PF13476">
    <property type="entry name" value="AAA_23"/>
    <property type="match status" value="1"/>
</dbReference>
<protein>
    <recommendedName>
        <fullName evidence="3">Rad50/SbcC-type AAA domain-containing protein</fullName>
    </recommendedName>
</protein>
<dbReference type="Gene3D" id="3.40.50.300">
    <property type="entry name" value="P-loop containing nucleotide triphosphate hydrolases"/>
    <property type="match status" value="2"/>
</dbReference>
<feature type="coiled-coil region" evidence="1">
    <location>
        <begin position="369"/>
        <end position="446"/>
    </location>
</feature>
<dbReference type="InterPro" id="IPR027417">
    <property type="entry name" value="P-loop_NTPase"/>
</dbReference>
<accession>W9VFZ8</accession>
<feature type="domain" description="Rad50/SbcC-type AAA" evidence="3">
    <location>
        <begin position="18"/>
        <end position="284"/>
    </location>
</feature>
<evidence type="ECO:0000256" key="2">
    <source>
        <dbReference type="SAM" id="MobiDB-lite"/>
    </source>
</evidence>
<dbReference type="SUPFAM" id="SSF52540">
    <property type="entry name" value="P-loop containing nucleoside triphosphate hydrolases"/>
    <property type="match status" value="1"/>
</dbReference>
<name>W9VFZ8_9GAMM</name>
<comment type="caution">
    <text evidence="4">The sequence shown here is derived from an EMBL/GenBank/DDBJ whole genome shotgun (WGS) entry which is preliminary data.</text>
</comment>
<evidence type="ECO:0000313" key="5">
    <source>
        <dbReference type="Proteomes" id="UP000019460"/>
    </source>
</evidence>
<dbReference type="PATRIC" id="fig|1249627.3.peg.2292"/>